<dbReference type="InterPro" id="IPR016032">
    <property type="entry name" value="Sig_transdc_resp-reg_C-effctor"/>
</dbReference>
<dbReference type="Pfam" id="PF00196">
    <property type="entry name" value="GerE"/>
    <property type="match status" value="1"/>
</dbReference>
<dbReference type="PROSITE" id="PS50043">
    <property type="entry name" value="HTH_LUXR_2"/>
    <property type="match status" value="1"/>
</dbReference>
<dbReference type="eggNOG" id="ENOG502ZF0I">
    <property type="taxonomic scope" value="Bacteria"/>
</dbReference>
<dbReference type="CDD" id="cd06170">
    <property type="entry name" value="LuxR_C_like"/>
    <property type="match status" value="1"/>
</dbReference>
<feature type="domain" description="HTH luxR-type" evidence="1">
    <location>
        <begin position="204"/>
        <end position="265"/>
    </location>
</feature>
<protein>
    <submittedName>
        <fullName evidence="2">Transcriptional regulator</fullName>
    </submittedName>
</protein>
<dbReference type="SMART" id="SM00421">
    <property type="entry name" value="HTH_LUXR"/>
    <property type="match status" value="1"/>
</dbReference>
<keyword evidence="3" id="KW-1185">Reference proteome</keyword>
<comment type="caution">
    <text evidence="2">The sequence shown here is derived from an EMBL/GenBank/DDBJ whole genome shotgun (WGS) entry which is preliminary data.</text>
</comment>
<dbReference type="InterPro" id="IPR036388">
    <property type="entry name" value="WH-like_DNA-bd_sf"/>
</dbReference>
<dbReference type="EMBL" id="AEIU01000060">
    <property type="protein sequence ID" value="EFP97252.1"/>
    <property type="molecule type" value="Genomic_DNA"/>
</dbReference>
<dbReference type="InterPro" id="IPR000792">
    <property type="entry name" value="Tscrpt_reg_LuxR_C"/>
</dbReference>
<dbReference type="Proteomes" id="UP000002943">
    <property type="component" value="Unassembled WGS sequence"/>
</dbReference>
<dbReference type="GO" id="GO:0006355">
    <property type="term" value="P:regulation of DNA-templated transcription"/>
    <property type="evidence" value="ECO:0007669"/>
    <property type="project" value="InterPro"/>
</dbReference>
<evidence type="ECO:0000259" key="1">
    <source>
        <dbReference type="PROSITE" id="PS50043"/>
    </source>
</evidence>
<evidence type="ECO:0000313" key="3">
    <source>
        <dbReference type="Proteomes" id="UP000002943"/>
    </source>
</evidence>
<proteinExistence type="predicted"/>
<organism evidence="2 3">
    <name type="scientific">Vibrio caribbeanicus ATCC BAA-2122</name>
    <dbReference type="NCBI Taxonomy" id="796620"/>
    <lineage>
        <taxon>Bacteria</taxon>
        <taxon>Pseudomonadati</taxon>
        <taxon>Pseudomonadota</taxon>
        <taxon>Gammaproteobacteria</taxon>
        <taxon>Vibrionales</taxon>
        <taxon>Vibrionaceae</taxon>
        <taxon>Vibrio</taxon>
    </lineage>
</organism>
<accession>E3BI51</accession>
<dbReference type="PROSITE" id="PS00622">
    <property type="entry name" value="HTH_LUXR_1"/>
    <property type="match status" value="1"/>
</dbReference>
<dbReference type="STRING" id="796620.VIBC2010_09467"/>
<sequence length="268" mass="31135">MKTQSPFKSYDRNMVDIQSLQSLKLNDDIYSYCKGLFSTTGSEFFTLMIGQGQESMILSNIPYSSKMMYYERRLRAIDLTLDINRKTDEVVSFPCSNFYRVQDKPVPKFLKIMENDLGIHNHFALTKACDNYGIKLVLSGVRGREDFKNHYKKHKSTIENFSLHFIERYKAAITDTIPSMRFSRIFKVDGFLESLIKQKSPSFYEIPKDHELLCLFFFKEGKEAKEISQITGYSVATVNTYLRSVREKMNVEKTYQAVIKAIQDGLIS</sequence>
<dbReference type="GO" id="GO:0003677">
    <property type="term" value="F:DNA binding"/>
    <property type="evidence" value="ECO:0007669"/>
    <property type="project" value="InterPro"/>
</dbReference>
<name>E3BI51_9VIBR</name>
<dbReference type="OrthoDB" id="9774661at2"/>
<dbReference type="RefSeq" id="WP_009600682.1">
    <property type="nucleotide sequence ID" value="NZ_AEIU01000060.1"/>
</dbReference>
<dbReference type="AlphaFoldDB" id="E3BI51"/>
<dbReference type="Gene3D" id="1.10.10.10">
    <property type="entry name" value="Winged helix-like DNA-binding domain superfamily/Winged helix DNA-binding domain"/>
    <property type="match status" value="1"/>
</dbReference>
<gene>
    <name evidence="2" type="ORF">VIBC2010_09467</name>
</gene>
<reference evidence="2 3" key="1">
    <citation type="journal article" date="2012" name="Int. J. Syst. Evol. Microbiol.">
        <title>Vibrio caribbeanicus sp. nov., isolated from the marine sponge Scleritoderma cyanea.</title>
        <authorList>
            <person name="Hoffmann M."/>
            <person name="Monday S.R."/>
            <person name="Allard M.W."/>
            <person name="Strain E.A."/>
            <person name="Whittaker P."/>
            <person name="Naum M."/>
            <person name="McCarthy P.J."/>
            <person name="Lopez J.V."/>
            <person name="Fischer M."/>
            <person name="Brown E.W."/>
        </authorList>
    </citation>
    <scope>NUCLEOTIDE SEQUENCE [LARGE SCALE GENOMIC DNA]</scope>
    <source>
        <strain evidence="2 3">ATCC BAA-2122</strain>
    </source>
</reference>
<dbReference type="SUPFAM" id="SSF46894">
    <property type="entry name" value="C-terminal effector domain of the bipartite response regulators"/>
    <property type="match status" value="1"/>
</dbReference>
<evidence type="ECO:0000313" key="2">
    <source>
        <dbReference type="EMBL" id="EFP97252.1"/>
    </source>
</evidence>